<keyword evidence="7" id="KW-0966">Cell projection</keyword>
<proteinExistence type="inferred from homology"/>
<sequence>MDKMEQEIDLEQEQQTRRKAEKLLAKKAAARAAQNQLYKDHLQRERAFADETQRKFFESWETLCTEVKCEQMTEELRQQQQCFGTVVDRKNGYIDRLLAVREDIGEVHDKCLQRLRNIIDYYIRLKDFLATTMLKHYEADCLKLLLDFREEAAAKEQIEKCEILRDKKYAEMNALYRQLRATLDRYFQTVLFPERKKSYDRLVYYTQLEQQGIEKRRCQIAVAQLKKTQLEHTLALARIGGRRRLRTQHNYRRLLEHKVNVLKDQQQQLDEDYQTRLKQICSITHRLQEILAEHLSWGEKIAKQAAICAQYETEQDEQYAAKWFREATGDPDDFEDSQYFAYLMNKINRVEAIAIILREEKIGLKRENDELRAKFKSFCQLHKINDPKQLLLCGQEVSPLA</sequence>
<comment type="similarity">
    <text evidence="9">Belongs to the DRC2 family.</text>
</comment>
<dbReference type="GO" id="GO:0003352">
    <property type="term" value="P:regulation of cilium movement"/>
    <property type="evidence" value="ECO:0007669"/>
    <property type="project" value="TreeGrafter"/>
</dbReference>
<organism evidence="14">
    <name type="scientific">Anopheles atroparvus</name>
    <name type="common">European mosquito</name>
    <dbReference type="NCBI Taxonomy" id="41427"/>
    <lineage>
        <taxon>Eukaryota</taxon>
        <taxon>Metazoa</taxon>
        <taxon>Ecdysozoa</taxon>
        <taxon>Arthropoda</taxon>
        <taxon>Hexapoda</taxon>
        <taxon>Insecta</taxon>
        <taxon>Pterygota</taxon>
        <taxon>Neoptera</taxon>
        <taxon>Endopterygota</taxon>
        <taxon>Diptera</taxon>
        <taxon>Nematocera</taxon>
        <taxon>Culicoidea</taxon>
        <taxon>Culicidae</taxon>
        <taxon>Anophelinae</taxon>
        <taxon>Anopheles</taxon>
    </lineage>
</organism>
<dbReference type="AlphaFoldDB" id="A0A182J4K3"/>
<name>A0A182J4K3_ANOAO</name>
<keyword evidence="3" id="KW-0282">Flagellum</keyword>
<dbReference type="GO" id="GO:0070286">
    <property type="term" value="P:axonemal dynein complex assembly"/>
    <property type="evidence" value="ECO:0007669"/>
    <property type="project" value="InterPro"/>
</dbReference>
<dbReference type="VEuPathDB" id="VectorBase:AATE011220"/>
<dbReference type="PANTHER" id="PTHR21625">
    <property type="entry name" value="NYD-SP28 PROTEIN"/>
    <property type="match status" value="1"/>
</dbReference>
<evidence type="ECO:0000256" key="3">
    <source>
        <dbReference type="ARBA" id="ARBA00022846"/>
    </source>
</evidence>
<evidence type="ECO:0000259" key="13">
    <source>
        <dbReference type="Pfam" id="PF14772"/>
    </source>
</evidence>
<feature type="domain" description="Dynein regulatory complex protein 1/2 N-terminal" evidence="13">
    <location>
        <begin position="25"/>
        <end position="99"/>
    </location>
</feature>
<reference evidence="14" key="1">
    <citation type="submission" date="2022-08" db="UniProtKB">
        <authorList>
            <consortium name="EnsemblMetazoa"/>
        </authorList>
    </citation>
    <scope>IDENTIFICATION</scope>
    <source>
        <strain evidence="14">EBRO</strain>
    </source>
</reference>
<dbReference type="InterPro" id="IPR039750">
    <property type="entry name" value="DRC1/DRC2"/>
</dbReference>
<dbReference type="InterPro" id="IPR039505">
    <property type="entry name" value="DRC1/2_N"/>
</dbReference>
<evidence type="ECO:0000256" key="9">
    <source>
        <dbReference type="ARBA" id="ARBA00038424"/>
    </source>
</evidence>
<evidence type="ECO:0000256" key="2">
    <source>
        <dbReference type="ARBA" id="ARBA00022490"/>
    </source>
</evidence>
<dbReference type="Pfam" id="PF14772">
    <property type="entry name" value="NYD-SP28"/>
    <property type="match status" value="1"/>
</dbReference>
<keyword evidence="5" id="KW-0969">Cilium</keyword>
<protein>
    <recommendedName>
        <fullName evidence="10">Dynein regulatory complex subunit 2</fullName>
    </recommendedName>
    <alternativeName>
        <fullName evidence="11">Coiled-coil domain-containing protein 65</fullName>
    </alternativeName>
</protein>
<evidence type="ECO:0000256" key="4">
    <source>
        <dbReference type="ARBA" id="ARBA00023054"/>
    </source>
</evidence>
<dbReference type="GO" id="GO:0060285">
    <property type="term" value="P:cilium-dependent cell motility"/>
    <property type="evidence" value="ECO:0007669"/>
    <property type="project" value="TreeGrafter"/>
</dbReference>
<comment type="function">
    <text evidence="12">Component of the nexin-dynein regulatory complex (N-DRC), a key regulator of ciliary/flagellar motility which maintains the alignment and integrity of the distal axoneme and regulates microtubule sliding in motile axonemes. Plays a critical role in the assembly of N-DRC and also stabilizes the assembly of multiple inner dynein arms and radial spokes. Coassembles with DRC1 to form a central scaffold needed for assembly of the N-DRC and its attachment to the outer doublet microtubules.</text>
</comment>
<comment type="subcellular location">
    <subcellularLocation>
        <location evidence="1">Cytoplasm</location>
        <location evidence="1">Cytoskeleton</location>
        <location evidence="1">Flagellum axoneme</location>
    </subcellularLocation>
    <subcellularLocation>
        <location evidence="8">Cytoplasm</location>
        <location evidence="8">Cytoskeleton</location>
        <location evidence="8">Flagellum basal body</location>
    </subcellularLocation>
</comment>
<accession>A0A182J4K3</accession>
<evidence type="ECO:0000256" key="7">
    <source>
        <dbReference type="ARBA" id="ARBA00023273"/>
    </source>
</evidence>
<evidence type="ECO:0000313" key="14">
    <source>
        <dbReference type="EnsemblMetazoa" id="AATE011220-PA.1"/>
    </source>
</evidence>
<dbReference type="EnsemblMetazoa" id="AATE011220-RA">
    <property type="protein sequence ID" value="AATE011220-PA.1"/>
    <property type="gene ID" value="AATE011220"/>
</dbReference>
<keyword evidence="4" id="KW-0175">Coiled coil</keyword>
<evidence type="ECO:0000256" key="6">
    <source>
        <dbReference type="ARBA" id="ARBA00023212"/>
    </source>
</evidence>
<dbReference type="PANTHER" id="PTHR21625:SF0">
    <property type="entry name" value="DYNEIN REGULATORY COMPLEX SUBUNIT 2"/>
    <property type="match status" value="1"/>
</dbReference>
<evidence type="ECO:0000256" key="5">
    <source>
        <dbReference type="ARBA" id="ARBA00023069"/>
    </source>
</evidence>
<keyword evidence="6" id="KW-0206">Cytoskeleton</keyword>
<evidence type="ECO:0000256" key="1">
    <source>
        <dbReference type="ARBA" id="ARBA00004611"/>
    </source>
</evidence>
<evidence type="ECO:0000256" key="8">
    <source>
        <dbReference type="ARBA" id="ARBA00037841"/>
    </source>
</evidence>
<dbReference type="GO" id="GO:0005858">
    <property type="term" value="C:axonemal dynein complex"/>
    <property type="evidence" value="ECO:0007669"/>
    <property type="project" value="InterPro"/>
</dbReference>
<evidence type="ECO:0000256" key="10">
    <source>
        <dbReference type="ARBA" id="ARBA00040899"/>
    </source>
</evidence>
<keyword evidence="2" id="KW-0963">Cytoplasm</keyword>
<evidence type="ECO:0000256" key="12">
    <source>
        <dbReference type="ARBA" id="ARBA00045865"/>
    </source>
</evidence>
<evidence type="ECO:0000256" key="11">
    <source>
        <dbReference type="ARBA" id="ARBA00041517"/>
    </source>
</evidence>